<dbReference type="InterPro" id="IPR040165">
    <property type="entry name" value="Diminuto-like"/>
</dbReference>
<accession>A0ABR3Y8Z4</accession>
<evidence type="ECO:0000256" key="1">
    <source>
        <dbReference type="ARBA" id="ARBA00004167"/>
    </source>
</evidence>
<evidence type="ECO:0000259" key="8">
    <source>
        <dbReference type="PROSITE" id="PS51387"/>
    </source>
</evidence>
<feature type="region of interest" description="Disordered" evidence="7">
    <location>
        <begin position="137"/>
        <end position="157"/>
    </location>
</feature>
<dbReference type="SUPFAM" id="SSF56176">
    <property type="entry name" value="FAD-binding/transporter-associated domain-like"/>
    <property type="match status" value="1"/>
</dbReference>
<feature type="domain" description="FAD-binding PCMH-type" evidence="8">
    <location>
        <begin position="1"/>
        <end position="189"/>
    </location>
</feature>
<name>A0ABR3Y8Z4_9EURO</name>
<evidence type="ECO:0000313" key="10">
    <source>
        <dbReference type="Proteomes" id="UP001583193"/>
    </source>
</evidence>
<keyword evidence="5" id="KW-0560">Oxidoreductase</keyword>
<dbReference type="InterPro" id="IPR016166">
    <property type="entry name" value="FAD-bd_PCMH"/>
</dbReference>
<evidence type="ECO:0000256" key="4">
    <source>
        <dbReference type="ARBA" id="ARBA00022989"/>
    </source>
</evidence>
<dbReference type="InterPro" id="IPR016169">
    <property type="entry name" value="FAD-bd_PCMH_sub2"/>
</dbReference>
<evidence type="ECO:0000313" key="9">
    <source>
        <dbReference type="EMBL" id="KAL1884781.1"/>
    </source>
</evidence>
<protein>
    <recommendedName>
        <fullName evidence="2">Delta(24)-sterol reductase</fullName>
        <ecNumber evidence="2">1.3.1.72</ecNumber>
    </recommendedName>
</protein>
<dbReference type="PANTHER" id="PTHR10801">
    <property type="entry name" value="24-DEHYDROCHOLESTEROL REDUCTASE"/>
    <property type="match status" value="1"/>
</dbReference>
<evidence type="ECO:0000256" key="7">
    <source>
        <dbReference type="SAM" id="MobiDB-lite"/>
    </source>
</evidence>
<proteinExistence type="predicted"/>
<dbReference type="Pfam" id="PF01565">
    <property type="entry name" value="FAD_binding_4"/>
    <property type="match status" value="1"/>
</dbReference>
<evidence type="ECO:0000256" key="2">
    <source>
        <dbReference type="ARBA" id="ARBA00012405"/>
    </source>
</evidence>
<keyword evidence="4" id="KW-1133">Transmembrane helix</keyword>
<dbReference type="Gene3D" id="3.30.465.10">
    <property type="match status" value="1"/>
</dbReference>
<evidence type="ECO:0000256" key="6">
    <source>
        <dbReference type="ARBA" id="ARBA00023136"/>
    </source>
</evidence>
<dbReference type="Proteomes" id="UP001583193">
    <property type="component" value="Unassembled WGS sequence"/>
</dbReference>
<dbReference type="InterPro" id="IPR006094">
    <property type="entry name" value="Oxid_FAD_bind_N"/>
</dbReference>
<evidence type="ECO:0000256" key="5">
    <source>
        <dbReference type="ARBA" id="ARBA00023002"/>
    </source>
</evidence>
<dbReference type="PANTHER" id="PTHR10801:SF0">
    <property type="entry name" value="DELTA(24)-STEROL REDUCTASE"/>
    <property type="match status" value="1"/>
</dbReference>
<dbReference type="EMBL" id="JAVDPF010000004">
    <property type="protein sequence ID" value="KAL1884781.1"/>
    <property type="molecule type" value="Genomic_DNA"/>
</dbReference>
<dbReference type="InterPro" id="IPR036318">
    <property type="entry name" value="FAD-bd_PCMH-like_sf"/>
</dbReference>
<comment type="subcellular location">
    <subcellularLocation>
        <location evidence="1">Membrane</location>
        <topology evidence="1">Single-pass membrane protein</topology>
    </subcellularLocation>
</comment>
<reference evidence="9 10" key="1">
    <citation type="journal article" date="2024" name="IMA Fungus">
        <title>IMA Genome - F19 : A genome assembly and annotation guide to empower mycologists, including annotated draft genome sequences of Ceratocystis pirilliformis, Diaporthe australafricana, Fusarium ophioides, Paecilomyces lecythidis, and Sporothrix stenoceras.</title>
        <authorList>
            <person name="Aylward J."/>
            <person name="Wilson A.M."/>
            <person name="Visagie C.M."/>
            <person name="Spraker J."/>
            <person name="Barnes I."/>
            <person name="Buitendag C."/>
            <person name="Ceriani C."/>
            <person name="Del Mar Angel L."/>
            <person name="du Plessis D."/>
            <person name="Fuchs T."/>
            <person name="Gasser K."/>
            <person name="Kramer D."/>
            <person name="Li W."/>
            <person name="Munsamy K."/>
            <person name="Piso A."/>
            <person name="Price J.L."/>
            <person name="Sonnekus B."/>
            <person name="Thomas C."/>
            <person name="van der Nest A."/>
            <person name="van Dijk A."/>
            <person name="van Heerden A."/>
            <person name="van Vuuren N."/>
            <person name="Yilmaz N."/>
            <person name="Duong T.A."/>
            <person name="van der Merwe N.A."/>
            <person name="Wingfield M.J."/>
            <person name="Wingfield B.D."/>
        </authorList>
    </citation>
    <scope>NUCLEOTIDE SEQUENCE [LARGE SCALE GENOMIC DNA]</scope>
    <source>
        <strain evidence="9 10">CMW 18167</strain>
    </source>
</reference>
<dbReference type="PROSITE" id="PS51387">
    <property type="entry name" value="FAD_PCMH"/>
    <property type="match status" value="1"/>
</dbReference>
<keyword evidence="6" id="KW-0472">Membrane</keyword>
<comment type="caution">
    <text evidence="9">The sequence shown here is derived from an EMBL/GenBank/DDBJ whole genome shotgun (WGS) entry which is preliminary data.</text>
</comment>
<keyword evidence="10" id="KW-1185">Reference proteome</keyword>
<keyword evidence="3" id="KW-0812">Transmembrane</keyword>
<feature type="region of interest" description="Disordered" evidence="7">
    <location>
        <begin position="439"/>
        <end position="459"/>
    </location>
</feature>
<sequence>MDTHHQTTVHHISQQVQSFSSQKLPFHIYHGTTSSTRRAAYTRSNTIDTSSLNRVLRITNTAEKKTALVEPNVSMEALVAACLREGLVPLVVMEFPGITVGGGFAGTSGESSSFREGFFDRTVCWVEMVLADGEVVEAYPSSPPSGSRSGSAEEEDMKEGKNEDLFYGAASSFGTLGITTCLEIKLREAKPFVQLSYFPVSGAEEMRTKINEVAADTKYEYLDGIFFAKDRGVVCTGFLAERENINLNLPIQRFTRPQDPWFYVHAEDVLRKYQKELAPSSAPSSSSSSSLLPSKTKTPIRTELIPTPDYFFRYDRGAFWGGKYSFDYFLMPFNALTRFLLDPFMHTRVMYHALHKSGLAKRYVIQDVGVPSAELDEFVDYLDAEFGYYPLWICPLKEKGASGVGVGDRQKKSQIQIQNQNQKKRKGYGPILADGIHKEKTQQVAKEPEEEEDNDPTPEFINVGIWGPCPWGSSPEAFKAYNRRLEQKVHSLGGQKCLYAHTYYTEEEFWEIYDRETYRKLREKYHAEYLPDLWEKVRVKEDVAGQRSGVWAWVKEIWPLRGVYGVLSVVFGAREYLL</sequence>
<gene>
    <name evidence="9" type="ORF">Plec18167_002373</name>
</gene>
<organism evidence="9 10">
    <name type="scientific">Paecilomyces lecythidis</name>
    <dbReference type="NCBI Taxonomy" id="3004212"/>
    <lineage>
        <taxon>Eukaryota</taxon>
        <taxon>Fungi</taxon>
        <taxon>Dikarya</taxon>
        <taxon>Ascomycota</taxon>
        <taxon>Pezizomycotina</taxon>
        <taxon>Eurotiomycetes</taxon>
        <taxon>Eurotiomycetidae</taxon>
        <taxon>Eurotiales</taxon>
        <taxon>Thermoascaceae</taxon>
        <taxon>Paecilomyces</taxon>
    </lineage>
</organism>
<dbReference type="EC" id="1.3.1.72" evidence="2"/>
<evidence type="ECO:0000256" key="3">
    <source>
        <dbReference type="ARBA" id="ARBA00022692"/>
    </source>
</evidence>